<protein>
    <submittedName>
        <fullName evidence="2">Uncharacterized protein</fullName>
    </submittedName>
</protein>
<reference evidence="3" key="1">
    <citation type="journal article" date="2019" name="Int. J. Syst. Evol. Microbiol.">
        <title>The Global Catalogue of Microorganisms (GCM) 10K type strain sequencing project: providing services to taxonomists for standard genome sequencing and annotation.</title>
        <authorList>
            <consortium name="The Broad Institute Genomics Platform"/>
            <consortium name="The Broad Institute Genome Sequencing Center for Infectious Disease"/>
            <person name="Wu L."/>
            <person name="Ma J."/>
        </authorList>
    </citation>
    <scope>NUCLEOTIDE SEQUENCE [LARGE SCALE GENOMIC DNA]</scope>
    <source>
        <strain evidence="3">CCUG 51308</strain>
    </source>
</reference>
<proteinExistence type="predicted"/>
<feature type="signal peptide" evidence="1">
    <location>
        <begin position="1"/>
        <end position="24"/>
    </location>
</feature>
<organism evidence="2 3">
    <name type="scientific">Hirschia litorea</name>
    <dbReference type="NCBI Taxonomy" id="1199156"/>
    <lineage>
        <taxon>Bacteria</taxon>
        <taxon>Pseudomonadati</taxon>
        <taxon>Pseudomonadota</taxon>
        <taxon>Alphaproteobacteria</taxon>
        <taxon>Hyphomonadales</taxon>
        <taxon>Hyphomonadaceae</taxon>
        <taxon>Hirschia</taxon>
    </lineage>
</organism>
<accession>A0ABW2IKF5</accession>
<feature type="chain" id="PRO_5046518324" evidence="1">
    <location>
        <begin position="25"/>
        <end position="183"/>
    </location>
</feature>
<dbReference type="Proteomes" id="UP001596492">
    <property type="component" value="Unassembled WGS sequence"/>
</dbReference>
<evidence type="ECO:0000313" key="2">
    <source>
        <dbReference type="EMBL" id="MFC7291621.1"/>
    </source>
</evidence>
<dbReference type="EMBL" id="JBHTBR010000004">
    <property type="protein sequence ID" value="MFC7291621.1"/>
    <property type="molecule type" value="Genomic_DNA"/>
</dbReference>
<evidence type="ECO:0000313" key="3">
    <source>
        <dbReference type="Proteomes" id="UP001596492"/>
    </source>
</evidence>
<keyword evidence="3" id="KW-1185">Reference proteome</keyword>
<gene>
    <name evidence="2" type="ORF">ACFQS8_08340</name>
</gene>
<name>A0ABW2IKF5_9PROT</name>
<comment type="caution">
    <text evidence="2">The sequence shown here is derived from an EMBL/GenBank/DDBJ whole genome shotgun (WGS) entry which is preliminary data.</text>
</comment>
<sequence length="183" mass="20113">MRSLLEVTSCACIALFALCTSAQAQTPFTSIPAYEVNDLAYEYDRSFGVKMVIPFGQETARSDYASQPRVGLYTERQYWGPVRELSNTRSVSVGMTFSGNRYGHFAGETFAFGGAEPNLINNGQYSQAYKNDYGKLGFVLRSAAAVGAIVMQDLSQDVAQDFMTEHPTIELTECAFARGCDVE</sequence>
<dbReference type="RefSeq" id="WP_382166859.1">
    <property type="nucleotide sequence ID" value="NZ_JBHTBR010000004.1"/>
</dbReference>
<evidence type="ECO:0000256" key="1">
    <source>
        <dbReference type="SAM" id="SignalP"/>
    </source>
</evidence>
<keyword evidence="1" id="KW-0732">Signal</keyword>